<organism evidence="1 2">
    <name type="scientific">Phocaeicola barnesiae</name>
    <dbReference type="NCBI Taxonomy" id="376804"/>
    <lineage>
        <taxon>Bacteria</taxon>
        <taxon>Pseudomonadati</taxon>
        <taxon>Bacteroidota</taxon>
        <taxon>Bacteroidia</taxon>
        <taxon>Bacteroidales</taxon>
        <taxon>Bacteroidaceae</taxon>
        <taxon>Phocaeicola</taxon>
    </lineage>
</organism>
<dbReference type="Pfam" id="PF12771">
    <property type="entry name" value="SusD-like_2"/>
    <property type="match status" value="1"/>
</dbReference>
<comment type="caution">
    <text evidence="1">The sequence shown here is derived from an EMBL/GenBank/DDBJ whole genome shotgun (WGS) entry which is preliminary data.</text>
</comment>
<evidence type="ECO:0000313" key="2">
    <source>
        <dbReference type="Proteomes" id="UP001204579"/>
    </source>
</evidence>
<dbReference type="Gene3D" id="1.25.40.390">
    <property type="match status" value="1"/>
</dbReference>
<protein>
    <submittedName>
        <fullName evidence="1">SusD/RagB family nutrient-binding outer membrane lipoprotein</fullName>
    </submittedName>
</protein>
<keyword evidence="2" id="KW-1185">Reference proteome</keyword>
<keyword evidence="1" id="KW-0449">Lipoprotein</keyword>
<dbReference type="EMBL" id="JANRHJ010000005">
    <property type="protein sequence ID" value="MCR8873457.1"/>
    <property type="molecule type" value="Genomic_DNA"/>
</dbReference>
<dbReference type="SUPFAM" id="SSF48452">
    <property type="entry name" value="TPR-like"/>
    <property type="match status" value="1"/>
</dbReference>
<dbReference type="InterPro" id="IPR011990">
    <property type="entry name" value="TPR-like_helical_dom_sf"/>
</dbReference>
<dbReference type="AlphaFoldDB" id="A0AAW5N5T6"/>
<proteinExistence type="predicted"/>
<dbReference type="InterPro" id="IPR024302">
    <property type="entry name" value="SusD-like"/>
</dbReference>
<gene>
    <name evidence="1" type="ORF">NW209_05400</name>
</gene>
<dbReference type="Proteomes" id="UP001204579">
    <property type="component" value="Unassembled WGS sequence"/>
</dbReference>
<name>A0AAW5N5T6_9BACT</name>
<dbReference type="InterPro" id="IPR041662">
    <property type="entry name" value="SusD-like_2"/>
</dbReference>
<dbReference type="Pfam" id="PF12741">
    <property type="entry name" value="SusD-like"/>
    <property type="match status" value="1"/>
</dbReference>
<reference evidence="1 2" key="1">
    <citation type="submission" date="2022-08" db="EMBL/GenBank/DDBJ databases">
        <authorList>
            <person name="Zeman M."/>
            <person name="Kubasova T."/>
        </authorList>
    </citation>
    <scope>NUCLEOTIDE SEQUENCE [LARGE SCALE GENOMIC DNA]</scope>
    <source>
        <strain evidence="1 2">ET62</strain>
    </source>
</reference>
<dbReference type="Gene3D" id="1.20.120.840">
    <property type="entry name" value="SusD-like, tetratrico peptide repeats domain"/>
    <property type="match status" value="1"/>
</dbReference>
<dbReference type="RefSeq" id="WP_235302522.1">
    <property type="nucleotide sequence ID" value="NZ_JADYTK010000034.1"/>
</dbReference>
<sequence length="630" mass="71787">MKRINYHKSILSATLIGAAICIGGCNDDFTETNQSKDSVVTADPTYLFAQAVLEFEPSSYMLWFANAPGFYYTLQTAVPSGSITDNVIEGSERQDIQSISVLNYVNALKYERSQMTEEKSAQYEGVAAAMDVLSVYLGIYDTDICGDIPFTEAANARYGGTLTPKYDRVKDLYDLWLTMLDNAIQTFTNSSNQIDLGTQDVIYNGDWSKWAKLANSMKLKIAARLIFQDYSHAESIVQEVVSASCGILDGEEDDFLFHKADANNSSNDYVFHWNNTTLWYSGTHASQPLINFMLENQDPRVRFIYEKNDWNSKVIDYFLANDRKSDIPSFILENVETETVDGVETFKAWKGLGEPWVRYYGLPVAYNAQAYASLYGEWFNYSTNTLAEGKTFRPYSRYQEEMLRGRNDFTLPTPPDGPVIEDTNDQPWYGMYMTTAEVNFYLAEFATYGVNGLQDASTYFNKAVKASVEEYDRLARLNKIPYYGTTYDYDSHEKAIDLQSGEIETMMSHEDYQLTGNKELDLEKIFIQQLLHFTFQPVDQFATGRRSGVPKFNSTIWPREDYSSNNMPAEYYPRRTSVTDPSPTDLMYDQIIQSYENQGFSTTMGKGILNSERIWQDEGAPQWGEGPKIP</sequence>
<accession>A0AAW5N5T6</accession>
<evidence type="ECO:0000313" key="1">
    <source>
        <dbReference type="EMBL" id="MCR8873457.1"/>
    </source>
</evidence>